<protein>
    <submittedName>
        <fullName evidence="2">Uncharacterized protein</fullName>
    </submittedName>
</protein>
<dbReference type="AlphaFoldDB" id="A0AA88GHP5"/>
<keyword evidence="1" id="KW-0472">Membrane</keyword>
<gene>
    <name evidence="2" type="ORF">C9374_010503</name>
</gene>
<accession>A0AA88GHP5</accession>
<keyword evidence="3" id="KW-1185">Reference proteome</keyword>
<feature type="transmembrane region" description="Helical" evidence="1">
    <location>
        <begin position="35"/>
        <end position="63"/>
    </location>
</feature>
<dbReference type="EMBL" id="PYSW02000043">
    <property type="protein sequence ID" value="KAG2374759.1"/>
    <property type="molecule type" value="Genomic_DNA"/>
</dbReference>
<reference evidence="2 3" key="1">
    <citation type="journal article" date="2018" name="BMC Genomics">
        <title>The genome of Naegleria lovaniensis, the basis for a comparative approach to unravel pathogenicity factors of the human pathogenic amoeba N. fowleri.</title>
        <authorList>
            <person name="Liechti N."/>
            <person name="Schurch N."/>
            <person name="Bruggmann R."/>
            <person name="Wittwer M."/>
        </authorList>
    </citation>
    <scope>NUCLEOTIDE SEQUENCE [LARGE SCALE GENOMIC DNA]</scope>
    <source>
        <strain evidence="2 3">ATCC 30569</strain>
    </source>
</reference>
<keyword evidence="1" id="KW-1133">Transmembrane helix</keyword>
<proteinExistence type="predicted"/>
<dbReference type="Proteomes" id="UP000816034">
    <property type="component" value="Unassembled WGS sequence"/>
</dbReference>
<evidence type="ECO:0000313" key="3">
    <source>
        <dbReference type="Proteomes" id="UP000816034"/>
    </source>
</evidence>
<dbReference type="RefSeq" id="XP_044543933.1">
    <property type="nucleotide sequence ID" value="XM_044686055.1"/>
</dbReference>
<evidence type="ECO:0000256" key="1">
    <source>
        <dbReference type="SAM" id="Phobius"/>
    </source>
</evidence>
<organism evidence="2 3">
    <name type="scientific">Naegleria lovaniensis</name>
    <name type="common">Amoeba</name>
    <dbReference type="NCBI Taxonomy" id="51637"/>
    <lineage>
        <taxon>Eukaryota</taxon>
        <taxon>Discoba</taxon>
        <taxon>Heterolobosea</taxon>
        <taxon>Tetramitia</taxon>
        <taxon>Eutetramitia</taxon>
        <taxon>Vahlkampfiidae</taxon>
        <taxon>Naegleria</taxon>
    </lineage>
</organism>
<evidence type="ECO:0000313" key="2">
    <source>
        <dbReference type="EMBL" id="KAG2374759.1"/>
    </source>
</evidence>
<keyword evidence="1" id="KW-0812">Transmembrane</keyword>
<name>A0AA88GHP5_NAELO</name>
<comment type="caution">
    <text evidence="2">The sequence shown here is derived from an EMBL/GenBank/DDBJ whole genome shotgun (WGS) entry which is preliminary data.</text>
</comment>
<sequence length="101" mass="11087">MKSNLRMTTLDLAPSAVTATSSNNSTTEPLISKEIAIAIGVGSFAVISLVMAVIVIIVVIVVLKNRKNRHKRYYKGYKRHSDSPSSASYYDAKEVLPGYLR</sequence>
<dbReference type="GeneID" id="68102957"/>